<name>A0A9W6TCE8_9STRA</name>
<accession>A0A9W6TCE8</accession>
<dbReference type="Gene3D" id="1.20.960.40">
    <property type="match status" value="1"/>
</dbReference>
<dbReference type="Proteomes" id="UP001165083">
    <property type="component" value="Unassembled WGS sequence"/>
</dbReference>
<dbReference type="EMBL" id="BSXW01000037">
    <property type="protein sequence ID" value="GMF10332.1"/>
    <property type="molecule type" value="Genomic_DNA"/>
</dbReference>
<feature type="compositionally biased region" description="Acidic residues" evidence="1">
    <location>
        <begin position="397"/>
        <end position="439"/>
    </location>
</feature>
<reference evidence="2" key="1">
    <citation type="submission" date="2023-04" db="EMBL/GenBank/DDBJ databases">
        <title>Phytophthora lilii NBRC 32176.</title>
        <authorList>
            <person name="Ichikawa N."/>
            <person name="Sato H."/>
            <person name="Tonouchi N."/>
        </authorList>
    </citation>
    <scope>NUCLEOTIDE SEQUENCE</scope>
    <source>
        <strain evidence="2">NBRC 32176</strain>
    </source>
</reference>
<evidence type="ECO:0000313" key="2">
    <source>
        <dbReference type="EMBL" id="GMF10332.1"/>
    </source>
</evidence>
<feature type="compositionally biased region" description="Acidic residues" evidence="1">
    <location>
        <begin position="210"/>
        <end position="225"/>
    </location>
</feature>
<proteinExistence type="predicted"/>
<feature type="compositionally biased region" description="Basic and acidic residues" evidence="1">
    <location>
        <begin position="163"/>
        <end position="194"/>
    </location>
</feature>
<feature type="compositionally biased region" description="Pro residues" evidence="1">
    <location>
        <begin position="296"/>
        <end position="308"/>
    </location>
</feature>
<gene>
    <name evidence="2" type="ORF">Plil01_000115300</name>
</gene>
<dbReference type="AlphaFoldDB" id="A0A9W6TCE8"/>
<sequence>MLSVLPTLLQPPPTAEELALKEQVTQALTSQGVLARLKAELRAAVFEVMHEREGFTKSNDPNVPKLKDFPLETRATALALIVECLEFFHWEHALRVLLAESDGENERHDCSQVASKLGFDTKSSSRRPTLFQLVESSVLRNDQAPEKSVLKASHDQFDEDYGDAEKSQADIAPEPKVKRWDEDKSNDHPTEKIGSKVNDNNYDEANDKGSDEEDEISAEIEESMAEEIPSGSELEESNFTNYDDEESHDRNVIATKEPRTLYSARLDEQDQHDDKDLENDKDDRGSNDEDTVALAAPPPAPAKLPSLPPLVGAQNMSLHGDVDDDFDAAARLRMLDAALQAMEAEDDTGTLHQLKASLQMELQEQDSFVSSGGLNREGEEDEDEAASETKASKTGGNEEEEDDGYGSSDFEEEEEIASDISEEMESMPELSDKEDESEDGAVSAAELEPPGALQNDTRVDSEDALNSYDYIEDVEKGGW</sequence>
<evidence type="ECO:0000313" key="3">
    <source>
        <dbReference type="Proteomes" id="UP001165083"/>
    </source>
</evidence>
<feature type="region of interest" description="Disordered" evidence="1">
    <location>
        <begin position="346"/>
        <end position="479"/>
    </location>
</feature>
<comment type="caution">
    <text evidence="2">The sequence shown here is derived from an EMBL/GenBank/DDBJ whole genome shotgun (WGS) entry which is preliminary data.</text>
</comment>
<dbReference type="OrthoDB" id="2160638at2759"/>
<protein>
    <submittedName>
        <fullName evidence="2">Unnamed protein product</fullName>
    </submittedName>
</protein>
<feature type="compositionally biased region" description="Polar residues" evidence="1">
    <location>
        <begin position="360"/>
        <end position="373"/>
    </location>
</feature>
<feature type="region of interest" description="Disordered" evidence="1">
    <location>
        <begin position="160"/>
        <end position="318"/>
    </location>
</feature>
<keyword evidence="3" id="KW-1185">Reference proteome</keyword>
<evidence type="ECO:0000256" key="1">
    <source>
        <dbReference type="SAM" id="MobiDB-lite"/>
    </source>
</evidence>
<organism evidence="2 3">
    <name type="scientific">Phytophthora lilii</name>
    <dbReference type="NCBI Taxonomy" id="2077276"/>
    <lineage>
        <taxon>Eukaryota</taxon>
        <taxon>Sar</taxon>
        <taxon>Stramenopiles</taxon>
        <taxon>Oomycota</taxon>
        <taxon>Peronosporomycetes</taxon>
        <taxon>Peronosporales</taxon>
        <taxon>Peronosporaceae</taxon>
        <taxon>Phytophthora</taxon>
    </lineage>
</organism>
<feature type="compositionally biased region" description="Basic and acidic residues" evidence="1">
    <location>
        <begin position="247"/>
        <end position="275"/>
    </location>
</feature>